<sequence length="91" mass="10457">MSSNCGFEWQCQPSHTRLSRTLSRNIIHEAPGPTVEAQGLTECVSVFELFFPDNIILEIVQRTNQKLPSTGRLIRKRMPVLLTQTLWRYGL</sequence>
<evidence type="ECO:0000313" key="2">
    <source>
        <dbReference type="Proteomes" id="UP001286313"/>
    </source>
</evidence>
<organism evidence="1 2">
    <name type="scientific">Petrolisthes cinctipes</name>
    <name type="common">Flat porcelain crab</name>
    <dbReference type="NCBI Taxonomy" id="88211"/>
    <lineage>
        <taxon>Eukaryota</taxon>
        <taxon>Metazoa</taxon>
        <taxon>Ecdysozoa</taxon>
        <taxon>Arthropoda</taxon>
        <taxon>Crustacea</taxon>
        <taxon>Multicrustacea</taxon>
        <taxon>Malacostraca</taxon>
        <taxon>Eumalacostraca</taxon>
        <taxon>Eucarida</taxon>
        <taxon>Decapoda</taxon>
        <taxon>Pleocyemata</taxon>
        <taxon>Anomura</taxon>
        <taxon>Galatheoidea</taxon>
        <taxon>Porcellanidae</taxon>
        <taxon>Petrolisthes</taxon>
    </lineage>
</organism>
<keyword evidence="2" id="KW-1185">Reference proteome</keyword>
<accession>A0AAE1L2L9</accession>
<reference evidence="1" key="1">
    <citation type="submission" date="2023-10" db="EMBL/GenBank/DDBJ databases">
        <title>Genome assemblies of two species of porcelain crab, Petrolisthes cinctipes and Petrolisthes manimaculis (Anomura: Porcellanidae).</title>
        <authorList>
            <person name="Angst P."/>
        </authorList>
    </citation>
    <scope>NUCLEOTIDE SEQUENCE</scope>
    <source>
        <strain evidence="1">PB745_01</strain>
        <tissue evidence="1">Gill</tissue>
    </source>
</reference>
<dbReference type="EMBL" id="JAWQEG010000132">
    <property type="protein sequence ID" value="KAK3894204.1"/>
    <property type="molecule type" value="Genomic_DNA"/>
</dbReference>
<dbReference type="Proteomes" id="UP001286313">
    <property type="component" value="Unassembled WGS sequence"/>
</dbReference>
<comment type="caution">
    <text evidence="1">The sequence shown here is derived from an EMBL/GenBank/DDBJ whole genome shotgun (WGS) entry which is preliminary data.</text>
</comment>
<gene>
    <name evidence="1" type="ORF">Pcinc_002022</name>
</gene>
<dbReference type="AlphaFoldDB" id="A0AAE1L2L9"/>
<proteinExistence type="predicted"/>
<evidence type="ECO:0000313" key="1">
    <source>
        <dbReference type="EMBL" id="KAK3894204.1"/>
    </source>
</evidence>
<protein>
    <submittedName>
        <fullName evidence="1">Uncharacterized protein</fullName>
    </submittedName>
</protein>
<name>A0AAE1L2L9_PETCI</name>